<feature type="transmembrane region" description="Helical" evidence="1">
    <location>
        <begin position="248"/>
        <end position="267"/>
    </location>
</feature>
<dbReference type="Proteomes" id="UP000439780">
    <property type="component" value="Unassembled WGS sequence"/>
</dbReference>
<dbReference type="EMBL" id="WTYA01000015">
    <property type="protein sequence ID" value="MXP30062.1"/>
    <property type="molecule type" value="Genomic_DNA"/>
</dbReference>
<evidence type="ECO:0000259" key="2">
    <source>
        <dbReference type="Pfam" id="PF14378"/>
    </source>
</evidence>
<gene>
    <name evidence="3" type="ORF">GRI58_14730</name>
</gene>
<feature type="transmembrane region" description="Helical" evidence="1">
    <location>
        <begin position="301"/>
        <end position="319"/>
    </location>
</feature>
<dbReference type="RefSeq" id="WP_160754365.1">
    <property type="nucleotide sequence ID" value="NZ_WTYA01000015.1"/>
</dbReference>
<evidence type="ECO:0000256" key="1">
    <source>
        <dbReference type="SAM" id="Phobius"/>
    </source>
</evidence>
<dbReference type="Gene3D" id="1.20.144.10">
    <property type="entry name" value="Phosphatidic acid phosphatase type 2/haloperoxidase"/>
    <property type="match status" value="1"/>
</dbReference>
<feature type="transmembrane region" description="Helical" evidence="1">
    <location>
        <begin position="182"/>
        <end position="201"/>
    </location>
</feature>
<proteinExistence type="predicted"/>
<feature type="transmembrane region" description="Helical" evidence="1">
    <location>
        <begin position="155"/>
        <end position="175"/>
    </location>
</feature>
<evidence type="ECO:0000313" key="3">
    <source>
        <dbReference type="EMBL" id="MXP30062.1"/>
    </source>
</evidence>
<feature type="transmembrane region" description="Helical" evidence="1">
    <location>
        <begin position="93"/>
        <end position="114"/>
    </location>
</feature>
<keyword evidence="1" id="KW-0812">Transmembrane</keyword>
<name>A0A845AHF3_9SPHN</name>
<evidence type="ECO:0000313" key="4">
    <source>
        <dbReference type="Proteomes" id="UP000439780"/>
    </source>
</evidence>
<dbReference type="InterPro" id="IPR026841">
    <property type="entry name" value="Aur1/Ipt1"/>
</dbReference>
<reference evidence="3 4" key="1">
    <citation type="submission" date="2019-12" db="EMBL/GenBank/DDBJ databases">
        <title>Genomic-based taxomic classification of the family Erythrobacteraceae.</title>
        <authorList>
            <person name="Xu L."/>
        </authorList>
    </citation>
    <scope>NUCLEOTIDE SEQUENCE [LARGE SCALE GENOMIC DNA]</scope>
    <source>
        <strain evidence="3 4">KEMB 9005-328</strain>
    </source>
</reference>
<dbReference type="OrthoDB" id="7584858at2"/>
<keyword evidence="1" id="KW-0472">Membrane</keyword>
<accession>A0A845AHF3</accession>
<feature type="transmembrane region" description="Helical" evidence="1">
    <location>
        <begin position="274"/>
        <end position="295"/>
    </location>
</feature>
<sequence>MMLGHKTSVAAETPLCTTEIVNRFEALLENERYVLGMILGFMLINLSASFTFPNGYASGPMTRLMAVLGILWMLGFALRLARPNLPFVYFPEASCLMTVLGLQGAMATAAIAPFTGAYADATLAQADHFLMPFISWPEIVHWLSTHPTIFRTLNYIYVSENFQVPLLFLILSGFGRVREMKAIVAAGGIALIGALLIFTLMPAEGGYIHYGIARESVPDLLVAMPFEFPEILQHLKSGAVHELSMHEINGLISFPSFHAVTAVILIMNWSKFRYLAFPGILLNAMVIFTALPIGSHYICDLVAGSILGYASMKLATFLVNRNTVQIDTQARMVPTVVVPKRECSMA</sequence>
<comment type="caution">
    <text evidence="3">The sequence shown here is derived from an EMBL/GenBank/DDBJ whole genome shotgun (WGS) entry which is preliminary data.</text>
</comment>
<dbReference type="Pfam" id="PF14378">
    <property type="entry name" value="PAP2_3"/>
    <property type="match status" value="1"/>
</dbReference>
<keyword evidence="4" id="KW-1185">Reference proteome</keyword>
<keyword evidence="1" id="KW-1133">Transmembrane helix</keyword>
<protein>
    <recommendedName>
        <fullName evidence="2">Inositolphosphotransferase Aur1/Ipt1 domain-containing protein</fullName>
    </recommendedName>
</protein>
<organism evidence="3 4">
    <name type="scientific">Qipengyuania algicida</name>
    <dbReference type="NCBI Taxonomy" id="1836209"/>
    <lineage>
        <taxon>Bacteria</taxon>
        <taxon>Pseudomonadati</taxon>
        <taxon>Pseudomonadota</taxon>
        <taxon>Alphaproteobacteria</taxon>
        <taxon>Sphingomonadales</taxon>
        <taxon>Erythrobacteraceae</taxon>
        <taxon>Qipengyuania</taxon>
    </lineage>
</organism>
<dbReference type="GO" id="GO:0016020">
    <property type="term" value="C:membrane"/>
    <property type="evidence" value="ECO:0007669"/>
    <property type="project" value="UniProtKB-SubCell"/>
</dbReference>
<dbReference type="AlphaFoldDB" id="A0A845AHF3"/>
<feature type="transmembrane region" description="Helical" evidence="1">
    <location>
        <begin position="33"/>
        <end position="52"/>
    </location>
</feature>
<feature type="transmembrane region" description="Helical" evidence="1">
    <location>
        <begin position="64"/>
        <end position="81"/>
    </location>
</feature>
<feature type="domain" description="Inositolphosphotransferase Aur1/Ipt1" evidence="2">
    <location>
        <begin position="133"/>
        <end position="312"/>
    </location>
</feature>